<keyword evidence="1" id="KW-0732">Signal</keyword>
<proteinExistence type="predicted"/>
<dbReference type="InterPro" id="IPR038765">
    <property type="entry name" value="Papain-like_cys_pep_sf"/>
</dbReference>
<feature type="signal peptide" evidence="1">
    <location>
        <begin position="1"/>
        <end position="22"/>
    </location>
</feature>
<evidence type="ECO:0000259" key="2">
    <source>
        <dbReference type="Pfam" id="PF13529"/>
    </source>
</evidence>
<protein>
    <recommendedName>
        <fullName evidence="2">Peptidase C39-like domain-containing protein</fullName>
    </recommendedName>
</protein>
<dbReference type="PROSITE" id="PS51257">
    <property type="entry name" value="PROKAR_LIPOPROTEIN"/>
    <property type="match status" value="1"/>
</dbReference>
<gene>
    <name evidence="3" type="ORF">COW36_21190</name>
</gene>
<comment type="caution">
    <text evidence="3">The sequence shown here is derived from an EMBL/GenBank/DDBJ whole genome shotgun (WGS) entry which is preliminary data.</text>
</comment>
<dbReference type="EMBL" id="PFFQ01000059">
    <property type="protein sequence ID" value="PIW14556.1"/>
    <property type="molecule type" value="Genomic_DNA"/>
</dbReference>
<dbReference type="AlphaFoldDB" id="A0A2M7FZI7"/>
<dbReference type="Pfam" id="PF13529">
    <property type="entry name" value="Peptidase_C39_2"/>
    <property type="match status" value="1"/>
</dbReference>
<evidence type="ECO:0000313" key="3">
    <source>
        <dbReference type="EMBL" id="PIW14556.1"/>
    </source>
</evidence>
<organism evidence="3 4">
    <name type="scientific">bacterium (Candidatus Blackallbacteria) CG17_big_fil_post_rev_8_21_14_2_50_48_46</name>
    <dbReference type="NCBI Taxonomy" id="2014261"/>
    <lineage>
        <taxon>Bacteria</taxon>
        <taxon>Candidatus Blackallbacteria</taxon>
    </lineage>
</organism>
<reference evidence="3 4" key="1">
    <citation type="submission" date="2017-09" db="EMBL/GenBank/DDBJ databases">
        <title>Depth-based differentiation of microbial function through sediment-hosted aquifers and enrichment of novel symbionts in the deep terrestrial subsurface.</title>
        <authorList>
            <person name="Probst A.J."/>
            <person name="Ladd B."/>
            <person name="Jarett J.K."/>
            <person name="Geller-Mcgrath D.E."/>
            <person name="Sieber C.M."/>
            <person name="Emerson J.B."/>
            <person name="Anantharaman K."/>
            <person name="Thomas B.C."/>
            <person name="Malmstrom R."/>
            <person name="Stieglmeier M."/>
            <person name="Klingl A."/>
            <person name="Woyke T."/>
            <person name="Ryan C.M."/>
            <person name="Banfield J.F."/>
        </authorList>
    </citation>
    <scope>NUCLEOTIDE SEQUENCE [LARGE SCALE GENOMIC DNA]</scope>
    <source>
        <strain evidence="3">CG17_big_fil_post_rev_8_21_14_2_50_48_46</strain>
    </source>
</reference>
<dbReference type="Proteomes" id="UP000231019">
    <property type="component" value="Unassembled WGS sequence"/>
</dbReference>
<dbReference type="InterPro" id="IPR039564">
    <property type="entry name" value="Peptidase_C39-like"/>
</dbReference>
<name>A0A2M7FZI7_9BACT</name>
<feature type="domain" description="Peptidase C39-like" evidence="2">
    <location>
        <begin position="270"/>
        <end position="419"/>
    </location>
</feature>
<dbReference type="Gene3D" id="3.90.70.50">
    <property type="entry name" value="Peptidase C10, streptopain"/>
    <property type="match status" value="1"/>
</dbReference>
<evidence type="ECO:0000313" key="4">
    <source>
        <dbReference type="Proteomes" id="UP000231019"/>
    </source>
</evidence>
<evidence type="ECO:0000256" key="1">
    <source>
        <dbReference type="SAM" id="SignalP"/>
    </source>
</evidence>
<sequence length="449" mass="49548">MKKNTSFKISLSLLLLSGVVSACTPANLNTLVSALKPEKPAVSQEPFASRPAMAIDDEADAVTPKPFREISTVKLQRPLLTGKRINASQAAQIALHFLEENRQQESAWSNQNAQLKPEPSLSFYDGFEAEPGAFEFLVQSDKGEALGYLIVNTSRYVTPVPEYSTEGSGHRALLEQDYLKKQGALPAQPKFYRFSAFAYALAEAEQPEKYALRSLRRDFDFELARSGKQKLIYFPDTETVIAQAWQKFEAPFDKSLSFATKSSSSKSLSGVPKYYQHYVTSSCPVGCVPVAWSMLYGFYDNDYNTVAGSASSQTSSVEAMHEKIADYVKTNCGSSKEIWAYLGRKWGRDDRNLTVKTNLDTLGGDKSLFNSVQGEIDDGRPAIVGFHDELDTSDPGLEGHAVTAYGYYENGSTRKLYVNTGWTGTTTKTLTIGSGDLDLNWVMKVKVSS</sequence>
<dbReference type="SUPFAM" id="SSF54001">
    <property type="entry name" value="Cysteine proteinases"/>
    <property type="match status" value="1"/>
</dbReference>
<feature type="chain" id="PRO_5014844255" description="Peptidase C39-like domain-containing protein" evidence="1">
    <location>
        <begin position="23"/>
        <end position="449"/>
    </location>
</feature>
<accession>A0A2M7FZI7</accession>
<dbReference type="InterPro" id="IPR044934">
    <property type="entry name" value="Streptopain_sf"/>
</dbReference>